<organism evidence="1">
    <name type="scientific">Lepeophtheirus salmonis</name>
    <name type="common">Salmon louse</name>
    <name type="synonym">Caligus salmonis</name>
    <dbReference type="NCBI Taxonomy" id="72036"/>
    <lineage>
        <taxon>Eukaryota</taxon>
        <taxon>Metazoa</taxon>
        <taxon>Ecdysozoa</taxon>
        <taxon>Arthropoda</taxon>
        <taxon>Crustacea</taxon>
        <taxon>Multicrustacea</taxon>
        <taxon>Hexanauplia</taxon>
        <taxon>Copepoda</taxon>
        <taxon>Siphonostomatoida</taxon>
        <taxon>Caligidae</taxon>
        <taxon>Lepeophtheirus</taxon>
    </lineage>
</organism>
<evidence type="ECO:0000313" key="1">
    <source>
        <dbReference type="EMBL" id="CDW18490.1"/>
    </source>
</evidence>
<dbReference type="EMBL" id="HACA01001129">
    <property type="protein sequence ID" value="CDW18490.1"/>
    <property type="molecule type" value="Transcribed_RNA"/>
</dbReference>
<dbReference type="AlphaFoldDB" id="A0A0K2SY91"/>
<name>A0A0K2SY91_LEPSM</name>
<reference evidence="1" key="1">
    <citation type="submission" date="2014-05" db="EMBL/GenBank/DDBJ databases">
        <authorList>
            <person name="Chronopoulou M."/>
        </authorList>
    </citation>
    <scope>NUCLEOTIDE SEQUENCE</scope>
    <source>
        <tissue evidence="1">Whole organism</tissue>
    </source>
</reference>
<accession>A0A0K2SY91</accession>
<sequence>MQKQSNFFTKRSKKMDTAKEEVKRYLADDFEALEMMSTE</sequence>
<protein>
    <submittedName>
        <fullName evidence="1">Uncharacterized protein</fullName>
    </submittedName>
</protein>
<proteinExistence type="predicted"/>